<reference evidence="3" key="1">
    <citation type="journal article" date="2014" name="Int. J. Syst. Evol. Microbiol.">
        <title>Complete genome sequence of Corynebacterium casei LMG S-19264T (=DSM 44701T), isolated from a smear-ripened cheese.</title>
        <authorList>
            <consortium name="US DOE Joint Genome Institute (JGI-PGF)"/>
            <person name="Walter F."/>
            <person name="Albersmeier A."/>
            <person name="Kalinowski J."/>
            <person name="Ruckert C."/>
        </authorList>
    </citation>
    <scope>NUCLEOTIDE SEQUENCE</scope>
    <source>
        <strain evidence="3">CGMCC 1.15388</strain>
    </source>
</reference>
<dbReference type="EMBL" id="BMIS01000001">
    <property type="protein sequence ID" value="GGE58619.1"/>
    <property type="molecule type" value="Genomic_DNA"/>
</dbReference>
<feature type="region of interest" description="Disordered" evidence="1">
    <location>
        <begin position="174"/>
        <end position="197"/>
    </location>
</feature>
<keyword evidence="2" id="KW-0732">Signal</keyword>
<evidence type="ECO:0000256" key="2">
    <source>
        <dbReference type="SAM" id="SignalP"/>
    </source>
</evidence>
<dbReference type="Gene3D" id="2.60.40.3700">
    <property type="match status" value="1"/>
</dbReference>
<protein>
    <submittedName>
        <fullName evidence="3">Uncharacterized protein</fullName>
    </submittedName>
</protein>
<evidence type="ECO:0000313" key="3">
    <source>
        <dbReference type="EMBL" id="GGE58619.1"/>
    </source>
</evidence>
<feature type="region of interest" description="Disordered" evidence="1">
    <location>
        <begin position="28"/>
        <end position="47"/>
    </location>
</feature>
<dbReference type="NCBIfam" id="NF038094">
    <property type="entry name" value="CueP_fam"/>
    <property type="match status" value="1"/>
</dbReference>
<accession>A0A917ELG4</accession>
<reference evidence="3" key="2">
    <citation type="submission" date="2020-09" db="EMBL/GenBank/DDBJ databases">
        <authorList>
            <person name="Sun Q."/>
            <person name="Zhou Y."/>
        </authorList>
    </citation>
    <scope>NUCLEOTIDE SEQUENCE</scope>
    <source>
        <strain evidence="3">CGMCC 1.15388</strain>
    </source>
</reference>
<dbReference type="Proteomes" id="UP000633136">
    <property type="component" value="Unassembled WGS sequence"/>
</dbReference>
<feature type="signal peptide" evidence="2">
    <location>
        <begin position="1"/>
        <end position="27"/>
    </location>
</feature>
<dbReference type="AlphaFoldDB" id="A0A917ELG4"/>
<evidence type="ECO:0000313" key="4">
    <source>
        <dbReference type="Proteomes" id="UP000633136"/>
    </source>
</evidence>
<gene>
    <name evidence="3" type="ORF">GCM10011401_01700</name>
</gene>
<evidence type="ECO:0000256" key="1">
    <source>
        <dbReference type="SAM" id="MobiDB-lite"/>
    </source>
</evidence>
<feature type="chain" id="PRO_5036719040" evidence="2">
    <location>
        <begin position="28"/>
        <end position="197"/>
    </location>
</feature>
<sequence>MTQNLTARRRAAVAGLMGAGMLLTACAADGPPDPSGDDPGVLESHGLDGLTGRELAEELDAAPVEERPTDLIASVEPDAVVVTDEQGQEESVPLPEDEFYVSVAPYIDQTHDCFYHSLTTCLGELDNQEVDVTVTEEGTGEVLVDETLETYDNGFFGLWLPRDIDAEMTIEHEGLSSTTSLSTGEGDPTCLTTSQLS</sequence>
<proteinExistence type="predicted"/>
<feature type="compositionally biased region" description="Low complexity" evidence="1">
    <location>
        <begin position="175"/>
        <end position="186"/>
    </location>
</feature>
<dbReference type="InterPro" id="IPR047808">
    <property type="entry name" value="CueP-like"/>
</dbReference>
<name>A0A917ELG4_9MICC</name>
<comment type="caution">
    <text evidence="3">The sequence shown here is derived from an EMBL/GenBank/DDBJ whole genome shotgun (WGS) entry which is preliminary data.</text>
</comment>
<keyword evidence="4" id="KW-1185">Reference proteome</keyword>
<dbReference type="Pfam" id="PF21172">
    <property type="entry name" value="CueP"/>
    <property type="match status" value="1"/>
</dbReference>
<dbReference type="RefSeq" id="WP_188682086.1">
    <property type="nucleotide sequence ID" value="NZ_BMIS01000001.1"/>
</dbReference>
<organism evidence="3 4">
    <name type="scientific">Nesterenkonia cremea</name>
    <dbReference type="NCBI Taxonomy" id="1882340"/>
    <lineage>
        <taxon>Bacteria</taxon>
        <taxon>Bacillati</taxon>
        <taxon>Actinomycetota</taxon>
        <taxon>Actinomycetes</taxon>
        <taxon>Micrococcales</taxon>
        <taxon>Micrococcaceae</taxon>
        <taxon>Nesterenkonia</taxon>
    </lineage>
</organism>